<dbReference type="SUPFAM" id="SSF52540">
    <property type="entry name" value="P-loop containing nucleoside triphosphate hydrolases"/>
    <property type="match status" value="1"/>
</dbReference>
<sequence length="246" mass="28025">MEPLKTYIGQIEYDTNLYAVLSAVIAILITMVIFYFLKRKKIYRRNVLITGLSDAGKTLLFSRLVTSKKVTTYSSMKENIAMFKIDKKKYVTIVDIPGNDRLRAKYLEEFISSARGILFVIDSLNFQKDIRDIAGFLFILLQDPLVHRYKIPFLIACNKQDHAVSKSAKVIQSQLEKEMNTLRVTMTGRLASISPGEETIFLGNKGKDFQFADIRNINFEFINCSALESSADEIGDLLKPWLSKIA</sequence>
<dbReference type="PANTHER" id="PTHR46693:SF1">
    <property type="entry name" value="ADP-RIBOSYLATION FACTOR-LIKE PROTEIN 15"/>
    <property type="match status" value="1"/>
</dbReference>
<evidence type="ECO:0000256" key="1">
    <source>
        <dbReference type="ARBA" id="ARBA00004389"/>
    </source>
</evidence>
<dbReference type="CDD" id="cd04105">
    <property type="entry name" value="SR_beta"/>
    <property type="match status" value="1"/>
</dbReference>
<organism evidence="12">
    <name type="scientific">Parasteatoda tepidariorum</name>
    <name type="common">Common house spider</name>
    <name type="synonym">Achaearanea tepidariorum</name>
    <dbReference type="NCBI Taxonomy" id="114398"/>
    <lineage>
        <taxon>Eukaryota</taxon>
        <taxon>Metazoa</taxon>
        <taxon>Ecdysozoa</taxon>
        <taxon>Arthropoda</taxon>
        <taxon>Chelicerata</taxon>
        <taxon>Arachnida</taxon>
        <taxon>Araneae</taxon>
        <taxon>Araneomorphae</taxon>
        <taxon>Entelegynae</taxon>
        <taxon>Araneoidea</taxon>
        <taxon>Theridiidae</taxon>
        <taxon>Parasteatoda</taxon>
    </lineage>
</organism>
<keyword evidence="8" id="KW-0342">GTP-binding</keyword>
<evidence type="ECO:0000256" key="8">
    <source>
        <dbReference type="ARBA" id="ARBA00023134"/>
    </source>
</evidence>
<protein>
    <recommendedName>
        <fullName evidence="3">Signal recognition particle receptor subunit beta</fullName>
    </recommendedName>
</protein>
<dbReference type="InterPro" id="IPR042292">
    <property type="entry name" value="ARL15"/>
</dbReference>
<dbReference type="GO" id="GO:0005525">
    <property type="term" value="F:GTP binding"/>
    <property type="evidence" value="ECO:0007669"/>
    <property type="project" value="UniProtKB-KW"/>
</dbReference>
<evidence type="ECO:0000256" key="10">
    <source>
        <dbReference type="ARBA" id="ARBA00023170"/>
    </source>
</evidence>
<comment type="similarity">
    <text evidence="2">Belongs to the SRP receptor beta subunit family.</text>
</comment>
<accession>A0A2L2YLZ9</accession>
<dbReference type="OrthoDB" id="41266at2759"/>
<dbReference type="InterPro" id="IPR019009">
    <property type="entry name" value="SRP_receptor_beta_su"/>
</dbReference>
<evidence type="ECO:0000313" key="12">
    <source>
        <dbReference type="EMBL" id="LAA09148.1"/>
    </source>
</evidence>
<keyword evidence="10 12" id="KW-0675">Receptor</keyword>
<evidence type="ECO:0000256" key="3">
    <source>
        <dbReference type="ARBA" id="ARBA00020256"/>
    </source>
</evidence>
<name>A0A2L2YLZ9_PARTP</name>
<evidence type="ECO:0000256" key="9">
    <source>
        <dbReference type="ARBA" id="ARBA00023136"/>
    </source>
</evidence>
<keyword evidence="4 11" id="KW-0812">Transmembrane</keyword>
<dbReference type="Pfam" id="PF09439">
    <property type="entry name" value="SRPRB"/>
    <property type="match status" value="1"/>
</dbReference>
<evidence type="ECO:0000256" key="5">
    <source>
        <dbReference type="ARBA" id="ARBA00022741"/>
    </source>
</evidence>
<evidence type="ECO:0000256" key="11">
    <source>
        <dbReference type="SAM" id="Phobius"/>
    </source>
</evidence>
<dbReference type="Gene3D" id="3.40.50.300">
    <property type="entry name" value="P-loop containing nucleotide triphosphate hydrolases"/>
    <property type="match status" value="1"/>
</dbReference>
<dbReference type="InterPro" id="IPR027417">
    <property type="entry name" value="P-loop_NTPase"/>
</dbReference>
<dbReference type="EMBL" id="IAAA01039247">
    <property type="protein sequence ID" value="LAA09148.1"/>
    <property type="molecule type" value="mRNA"/>
</dbReference>
<dbReference type="PANTHER" id="PTHR46693">
    <property type="entry name" value="ADP-RIBOSYLATION FACTOR-LIKE PROTEIN 15"/>
    <property type="match status" value="1"/>
</dbReference>
<evidence type="ECO:0000256" key="7">
    <source>
        <dbReference type="ARBA" id="ARBA00022989"/>
    </source>
</evidence>
<proteinExistence type="evidence at transcript level"/>
<evidence type="ECO:0000256" key="6">
    <source>
        <dbReference type="ARBA" id="ARBA00022824"/>
    </source>
</evidence>
<feature type="transmembrane region" description="Helical" evidence="11">
    <location>
        <begin position="17"/>
        <end position="37"/>
    </location>
</feature>
<keyword evidence="7 11" id="KW-1133">Transmembrane helix</keyword>
<keyword evidence="9 11" id="KW-0472">Membrane</keyword>
<evidence type="ECO:0000256" key="4">
    <source>
        <dbReference type="ARBA" id="ARBA00022692"/>
    </source>
</evidence>
<comment type="subcellular location">
    <subcellularLocation>
        <location evidence="1">Endoplasmic reticulum membrane</location>
        <topology evidence="1">Single-pass membrane protein</topology>
    </subcellularLocation>
</comment>
<keyword evidence="6" id="KW-0256">Endoplasmic reticulum</keyword>
<dbReference type="AlphaFoldDB" id="A0A2L2YLZ9"/>
<dbReference type="GO" id="GO:0005789">
    <property type="term" value="C:endoplasmic reticulum membrane"/>
    <property type="evidence" value="ECO:0007669"/>
    <property type="project" value="UniProtKB-SubCell"/>
</dbReference>
<reference evidence="12" key="1">
    <citation type="journal article" date="2016" name="Mol. Ecol. Resour.">
        <title>Evaluation of the impact of RNA preservation methods of spiders for de novo transcriptome assembly.</title>
        <authorList>
            <person name="Kono N."/>
            <person name="Nakamura H."/>
            <person name="Ito Y."/>
            <person name="Tomita M."/>
            <person name="Arakawa K."/>
        </authorList>
    </citation>
    <scope>NUCLEOTIDE SEQUENCE</scope>
    <source>
        <tissue evidence="12">Whole body</tissue>
    </source>
</reference>
<evidence type="ECO:0000256" key="2">
    <source>
        <dbReference type="ARBA" id="ARBA00005619"/>
    </source>
</evidence>
<keyword evidence="5" id="KW-0547">Nucleotide-binding</keyword>